<dbReference type="EMBL" id="JAPJZH010000016">
    <property type="protein sequence ID" value="MDA4847829.1"/>
    <property type="molecule type" value="Genomic_DNA"/>
</dbReference>
<accession>A0ABT4VT16</accession>
<evidence type="ECO:0000313" key="5">
    <source>
        <dbReference type="Proteomes" id="UP001148313"/>
    </source>
</evidence>
<dbReference type="RefSeq" id="WP_271091671.1">
    <property type="nucleotide sequence ID" value="NZ_JAPJZH010000016.1"/>
</dbReference>
<dbReference type="PANTHER" id="PTHR43713:SF3">
    <property type="entry name" value="GLUTAMATE-1-SEMIALDEHYDE 2,1-AMINOMUTASE 1, CHLOROPLASTIC-RELATED"/>
    <property type="match status" value="1"/>
</dbReference>
<name>A0ABT4VT16_9HYPH</name>
<comment type="cofactor">
    <cofactor evidence="1">
        <name>pyridoxal 5'-phosphate</name>
        <dbReference type="ChEBI" id="CHEBI:597326"/>
    </cofactor>
</comment>
<evidence type="ECO:0000313" key="4">
    <source>
        <dbReference type="EMBL" id="MDA4847829.1"/>
    </source>
</evidence>
<dbReference type="Gene3D" id="3.90.1150.10">
    <property type="entry name" value="Aspartate Aminotransferase, domain 1"/>
    <property type="match status" value="1"/>
</dbReference>
<keyword evidence="4" id="KW-0032">Aminotransferase</keyword>
<dbReference type="Gene3D" id="3.40.640.10">
    <property type="entry name" value="Type I PLP-dependent aspartate aminotransferase-like (Major domain)"/>
    <property type="match status" value="1"/>
</dbReference>
<evidence type="ECO:0000256" key="2">
    <source>
        <dbReference type="ARBA" id="ARBA00022898"/>
    </source>
</evidence>
<keyword evidence="4" id="KW-0808">Transferase</keyword>
<gene>
    <name evidence="4" type="ORF">OOZ53_20890</name>
</gene>
<dbReference type="SUPFAM" id="SSF53383">
    <property type="entry name" value="PLP-dependent transferases"/>
    <property type="match status" value="1"/>
</dbReference>
<dbReference type="PANTHER" id="PTHR43713">
    <property type="entry name" value="GLUTAMATE-1-SEMIALDEHYDE 2,1-AMINOMUTASE"/>
    <property type="match status" value="1"/>
</dbReference>
<reference evidence="4" key="1">
    <citation type="submission" date="2022-11" db="EMBL/GenBank/DDBJ databases">
        <title>Hoeflea poritis sp. nov., isolated from scleractinian coral Porites lutea.</title>
        <authorList>
            <person name="Zhang G."/>
            <person name="Wei Q."/>
            <person name="Cai L."/>
        </authorList>
    </citation>
    <scope>NUCLEOTIDE SEQUENCE</scope>
    <source>
        <strain evidence="4">E7-10</strain>
    </source>
</reference>
<sequence>MVVATEVSRSSRKLFERAKRVFPGGTTRTTIMFRDHPIYLNRGDGARVFDEDGHSYIDFANNFTTLIHGHCFGPVTEAAIAQLNLGSCFANPTSSEIDLAELIVSRVPSIDQIRFVNTGTEAVMFAIKAARAFTGRHKIAKFEGAYHGAYDWAEVSETTTPDGNNLNPPARANYIGMPPSVTSEVVVLPFNDLERTRSILSEQECSLAAIVVDTMPSRPGLIPLKSEYVELLNEYAQKNDTLIISDEVLNFRLGYHGAAQRFGLRADLTTLGKVIGGGMPIGAIGGREEIVWVFDSSRGSVVPQGGTFAANPVSMVAGHASLIALDRPAFERLEVLGDYARRSVERLSRDLGCTLSATGLGSLIRLHPKARPPSTYAQYFQSPAEKQFMQDLHFALLERGILISNTGLIALSTPMNESHIDALTAKLEDAIVSEGLFR</sequence>
<dbReference type="Proteomes" id="UP001148313">
    <property type="component" value="Unassembled WGS sequence"/>
</dbReference>
<dbReference type="Pfam" id="PF00202">
    <property type="entry name" value="Aminotran_3"/>
    <property type="match status" value="1"/>
</dbReference>
<dbReference type="InterPro" id="IPR015424">
    <property type="entry name" value="PyrdxlP-dep_Trfase"/>
</dbReference>
<dbReference type="GO" id="GO:0008483">
    <property type="term" value="F:transaminase activity"/>
    <property type="evidence" value="ECO:0007669"/>
    <property type="project" value="UniProtKB-KW"/>
</dbReference>
<organism evidence="4 5">
    <name type="scientific">Hoeflea poritis</name>
    <dbReference type="NCBI Taxonomy" id="2993659"/>
    <lineage>
        <taxon>Bacteria</taxon>
        <taxon>Pseudomonadati</taxon>
        <taxon>Pseudomonadota</taxon>
        <taxon>Alphaproteobacteria</taxon>
        <taxon>Hyphomicrobiales</taxon>
        <taxon>Rhizobiaceae</taxon>
        <taxon>Hoeflea</taxon>
    </lineage>
</organism>
<keyword evidence="2 3" id="KW-0663">Pyridoxal phosphate</keyword>
<comment type="caution">
    <text evidence="4">The sequence shown here is derived from an EMBL/GenBank/DDBJ whole genome shotgun (WGS) entry which is preliminary data.</text>
</comment>
<dbReference type="InterPro" id="IPR005814">
    <property type="entry name" value="Aminotrans_3"/>
</dbReference>
<evidence type="ECO:0000256" key="3">
    <source>
        <dbReference type="RuleBase" id="RU003560"/>
    </source>
</evidence>
<evidence type="ECO:0000256" key="1">
    <source>
        <dbReference type="ARBA" id="ARBA00001933"/>
    </source>
</evidence>
<proteinExistence type="inferred from homology"/>
<dbReference type="InterPro" id="IPR015422">
    <property type="entry name" value="PyrdxlP-dep_Trfase_small"/>
</dbReference>
<comment type="similarity">
    <text evidence="3">Belongs to the class-III pyridoxal-phosphate-dependent aminotransferase family.</text>
</comment>
<keyword evidence="5" id="KW-1185">Reference proteome</keyword>
<protein>
    <submittedName>
        <fullName evidence="4">Aspartate aminotransferase family protein</fullName>
    </submittedName>
</protein>
<dbReference type="InterPro" id="IPR015421">
    <property type="entry name" value="PyrdxlP-dep_Trfase_major"/>
</dbReference>
<dbReference type="CDD" id="cd00610">
    <property type="entry name" value="OAT_like"/>
    <property type="match status" value="1"/>
</dbReference>